<dbReference type="Pfam" id="PF02817">
    <property type="entry name" value="E3_binding"/>
    <property type="match status" value="1"/>
</dbReference>
<dbReference type="SUPFAM" id="SSF51230">
    <property type="entry name" value="Single hybrid motif"/>
    <property type="match status" value="1"/>
</dbReference>
<sequence>MEFKLADIGEGIHEGEILRWLVNEGDHVDQDAPLVEVQTDKVAAELPSPVAGVVERIVAREGQVVPVGTVLAVIREAGADKAASAAAAASAGSATAPAASVAQTVRPEQDSPRGQREPQPEHKVYASAAPQASQAEPKEGRRRALATPHVRALARKLGVNIDEIDGTGPIGRVTEEDVRRFAEGGREPAAQPVQASAETGAGVQPKTTSHATTPGPAGDLVEQVPLRGLRRRIAEHMVQAKRIIPHATHIDEIEMDGIEALRERLRPYAEARGVKLTSLAFFVKAAAIALKEFPYVNASVDEAQEHVLLKRYYHIGIAVDTEQGLIVPVVKHADQKSVFEIAAEVSDLARRARENRLSLDEVTGSTFTISNAGALGGLCATPIINYPESAILGIHKMEPRPVVRNNEIVIRNIAHVSLSFDHRIIDGGMAIRFTNRVRELLEEPDRLWAELR</sequence>
<dbReference type="InterPro" id="IPR036625">
    <property type="entry name" value="E3-bd_dom_sf"/>
</dbReference>
<dbReference type="PANTHER" id="PTHR43178:SF5">
    <property type="entry name" value="LIPOAMIDE ACYLTRANSFERASE COMPONENT OF BRANCHED-CHAIN ALPHA-KETO ACID DEHYDROGENASE COMPLEX, MITOCHONDRIAL"/>
    <property type="match status" value="1"/>
</dbReference>
<feature type="compositionally biased region" description="Low complexity" evidence="7">
    <location>
        <begin position="93"/>
        <end position="102"/>
    </location>
</feature>
<dbReference type="PROSITE" id="PS50968">
    <property type="entry name" value="BIOTINYL_LIPOYL"/>
    <property type="match status" value="1"/>
</dbReference>
<reference evidence="10 11" key="1">
    <citation type="submission" date="2023-04" db="EMBL/GenBank/DDBJ databases">
        <title>A. sendaiensis sub sp. chiapanensis a novel subspecie with specific adaptation in bacterial cell wall isolated from an active volcano.</title>
        <authorList>
            <person name="Alvarez Gutierrez P.E."/>
            <person name="Ortiz Cortes L.Y."/>
        </authorList>
    </citation>
    <scope>NUCLEOTIDE SEQUENCE [LARGE SCALE GENOMIC DNA]</scope>
    <source>
        <strain evidence="10 11">PA2</strain>
    </source>
</reference>
<feature type="region of interest" description="Disordered" evidence="7">
    <location>
        <begin position="182"/>
        <end position="218"/>
    </location>
</feature>
<name>A0ABT6XUB6_ALISE</name>
<evidence type="ECO:0000256" key="5">
    <source>
        <dbReference type="ARBA" id="ARBA00023315"/>
    </source>
</evidence>
<feature type="compositionally biased region" description="Basic and acidic residues" evidence="7">
    <location>
        <begin position="107"/>
        <end position="124"/>
    </location>
</feature>
<evidence type="ECO:0000256" key="7">
    <source>
        <dbReference type="SAM" id="MobiDB-lite"/>
    </source>
</evidence>
<keyword evidence="5 6" id="KW-0012">Acyltransferase</keyword>
<keyword evidence="11" id="KW-1185">Reference proteome</keyword>
<evidence type="ECO:0000256" key="4">
    <source>
        <dbReference type="ARBA" id="ARBA00022823"/>
    </source>
</evidence>
<dbReference type="PROSITE" id="PS00189">
    <property type="entry name" value="LIPOYL"/>
    <property type="match status" value="1"/>
</dbReference>
<dbReference type="EC" id="2.3.1.-" evidence="6"/>
<dbReference type="InterPro" id="IPR000089">
    <property type="entry name" value="Biotin_lipoyl"/>
</dbReference>
<evidence type="ECO:0000256" key="2">
    <source>
        <dbReference type="ARBA" id="ARBA00007317"/>
    </source>
</evidence>
<dbReference type="InterPro" id="IPR004167">
    <property type="entry name" value="PSBD"/>
</dbReference>
<dbReference type="Gene3D" id="4.10.320.10">
    <property type="entry name" value="E3-binding domain"/>
    <property type="match status" value="1"/>
</dbReference>
<evidence type="ECO:0000259" key="8">
    <source>
        <dbReference type="PROSITE" id="PS50968"/>
    </source>
</evidence>
<comment type="similarity">
    <text evidence="2 6">Belongs to the 2-oxoacid dehydrogenase family.</text>
</comment>
<protein>
    <recommendedName>
        <fullName evidence="6">Dihydrolipoamide acetyltransferase component of pyruvate dehydrogenase complex</fullName>
        <ecNumber evidence="6">2.3.1.-</ecNumber>
    </recommendedName>
</protein>
<feature type="region of interest" description="Disordered" evidence="7">
    <location>
        <begin position="93"/>
        <end position="147"/>
    </location>
</feature>
<dbReference type="InterPro" id="IPR001078">
    <property type="entry name" value="2-oxoacid_DH_actylTfrase"/>
</dbReference>
<accession>A0ABT6XUB6</accession>
<feature type="compositionally biased region" description="Low complexity" evidence="7">
    <location>
        <begin position="126"/>
        <end position="135"/>
    </location>
</feature>
<evidence type="ECO:0000256" key="6">
    <source>
        <dbReference type="RuleBase" id="RU003423"/>
    </source>
</evidence>
<dbReference type="InterPro" id="IPR050743">
    <property type="entry name" value="2-oxoacid_DH_E2_comp"/>
</dbReference>
<dbReference type="GO" id="GO:0016746">
    <property type="term" value="F:acyltransferase activity"/>
    <property type="evidence" value="ECO:0007669"/>
    <property type="project" value="UniProtKB-KW"/>
</dbReference>
<dbReference type="SUPFAM" id="SSF47005">
    <property type="entry name" value="Peripheral subunit-binding domain of 2-oxo acid dehydrogenase complex"/>
    <property type="match status" value="1"/>
</dbReference>
<keyword evidence="3 6" id="KW-0808">Transferase</keyword>
<evidence type="ECO:0000256" key="3">
    <source>
        <dbReference type="ARBA" id="ARBA00022679"/>
    </source>
</evidence>
<gene>
    <name evidence="10" type="ORF">QID03_00615</name>
</gene>
<dbReference type="Proteomes" id="UP001529245">
    <property type="component" value="Unassembled WGS sequence"/>
</dbReference>
<comment type="cofactor">
    <cofactor evidence="1 6">
        <name>(R)-lipoate</name>
        <dbReference type="ChEBI" id="CHEBI:83088"/>
    </cofactor>
</comment>
<evidence type="ECO:0000313" key="10">
    <source>
        <dbReference type="EMBL" id="MDI9258680.1"/>
    </source>
</evidence>
<evidence type="ECO:0000256" key="1">
    <source>
        <dbReference type="ARBA" id="ARBA00001938"/>
    </source>
</evidence>
<dbReference type="RefSeq" id="WP_283202331.1">
    <property type="nucleotide sequence ID" value="NZ_JASGCB010000001.1"/>
</dbReference>
<comment type="caution">
    <text evidence="10">The sequence shown here is derived from an EMBL/GenBank/DDBJ whole genome shotgun (WGS) entry which is preliminary data.</text>
</comment>
<dbReference type="SUPFAM" id="SSF52777">
    <property type="entry name" value="CoA-dependent acyltransferases"/>
    <property type="match status" value="1"/>
</dbReference>
<dbReference type="Gene3D" id="2.40.50.100">
    <property type="match status" value="1"/>
</dbReference>
<dbReference type="PANTHER" id="PTHR43178">
    <property type="entry name" value="DIHYDROLIPOAMIDE ACETYLTRANSFERASE COMPONENT OF PYRUVATE DEHYDROGENASE COMPLEX"/>
    <property type="match status" value="1"/>
</dbReference>
<dbReference type="Pfam" id="PF00198">
    <property type="entry name" value="2-oxoacid_dh"/>
    <property type="match status" value="1"/>
</dbReference>
<feature type="domain" description="Lipoyl-binding" evidence="8">
    <location>
        <begin position="1"/>
        <end position="75"/>
    </location>
</feature>
<dbReference type="EMBL" id="JASGCB010000001">
    <property type="protein sequence ID" value="MDI9258680.1"/>
    <property type="molecule type" value="Genomic_DNA"/>
</dbReference>
<dbReference type="InterPro" id="IPR011053">
    <property type="entry name" value="Single_hybrid_motif"/>
</dbReference>
<dbReference type="CDD" id="cd06849">
    <property type="entry name" value="lipoyl_domain"/>
    <property type="match status" value="1"/>
</dbReference>
<dbReference type="PROSITE" id="PS51826">
    <property type="entry name" value="PSBD"/>
    <property type="match status" value="1"/>
</dbReference>
<dbReference type="InterPro" id="IPR003016">
    <property type="entry name" value="2-oxoA_DH_lipoyl-BS"/>
</dbReference>
<organism evidence="10 11">
    <name type="scientific">Alicyclobacillus sendaiensis PA2</name>
    <dbReference type="NCBI Taxonomy" id="3029425"/>
    <lineage>
        <taxon>Bacteria</taxon>
        <taxon>Bacillati</taxon>
        <taxon>Bacillota</taxon>
        <taxon>Bacilli</taxon>
        <taxon>Bacillales</taxon>
        <taxon>Alicyclobacillaceae</taxon>
        <taxon>Alicyclobacillus</taxon>
    </lineage>
</organism>
<dbReference type="Pfam" id="PF00364">
    <property type="entry name" value="Biotin_lipoyl"/>
    <property type="match status" value="1"/>
</dbReference>
<dbReference type="InterPro" id="IPR023213">
    <property type="entry name" value="CAT-like_dom_sf"/>
</dbReference>
<evidence type="ECO:0000259" key="9">
    <source>
        <dbReference type="PROSITE" id="PS51826"/>
    </source>
</evidence>
<proteinExistence type="inferred from homology"/>
<dbReference type="Gene3D" id="3.30.559.10">
    <property type="entry name" value="Chloramphenicol acetyltransferase-like domain"/>
    <property type="match status" value="1"/>
</dbReference>
<keyword evidence="4 6" id="KW-0450">Lipoyl</keyword>
<feature type="domain" description="Peripheral subunit-binding (PSBD)" evidence="9">
    <location>
        <begin position="145"/>
        <end position="182"/>
    </location>
</feature>
<evidence type="ECO:0000313" key="11">
    <source>
        <dbReference type="Proteomes" id="UP001529245"/>
    </source>
</evidence>